<evidence type="ECO:0008006" key="3">
    <source>
        <dbReference type="Google" id="ProtNLM"/>
    </source>
</evidence>
<protein>
    <recommendedName>
        <fullName evidence="3">CRISPR-associated protein</fullName>
    </recommendedName>
</protein>
<comment type="caution">
    <text evidence="1">The sequence shown here is derived from an EMBL/GenBank/DDBJ whole genome shotgun (WGS) entry which is preliminary data.</text>
</comment>
<evidence type="ECO:0000313" key="1">
    <source>
        <dbReference type="EMBL" id="NIK74739.1"/>
    </source>
</evidence>
<organism evidence="1 2">
    <name type="scientific">Thermonema lapsum</name>
    <dbReference type="NCBI Taxonomy" id="28195"/>
    <lineage>
        <taxon>Bacteria</taxon>
        <taxon>Pseudomonadati</taxon>
        <taxon>Bacteroidota</taxon>
        <taxon>Cytophagia</taxon>
        <taxon>Cytophagales</taxon>
        <taxon>Thermonemataceae</taxon>
        <taxon>Thermonema</taxon>
    </lineage>
</organism>
<proteinExistence type="predicted"/>
<reference evidence="1 2" key="1">
    <citation type="submission" date="2020-03" db="EMBL/GenBank/DDBJ databases">
        <title>Genomic Encyclopedia of Type Strains, Phase IV (KMG-IV): sequencing the most valuable type-strain genomes for metagenomic binning, comparative biology and taxonomic classification.</title>
        <authorList>
            <person name="Goeker M."/>
        </authorList>
    </citation>
    <scope>NUCLEOTIDE SEQUENCE [LARGE SCALE GENOMIC DNA]</scope>
    <source>
        <strain evidence="1 2">DSM 5718</strain>
    </source>
</reference>
<evidence type="ECO:0000313" key="2">
    <source>
        <dbReference type="Proteomes" id="UP000537126"/>
    </source>
</evidence>
<keyword evidence="2" id="KW-1185">Reference proteome</keyword>
<dbReference type="AlphaFoldDB" id="A0A846MTG2"/>
<dbReference type="RefSeq" id="WP_166920810.1">
    <property type="nucleotide sequence ID" value="NZ_JAASRN010000006.1"/>
</dbReference>
<gene>
    <name evidence="1" type="ORF">FHS56_002272</name>
</gene>
<accession>A0A846MTG2</accession>
<name>A0A846MTG2_9BACT</name>
<dbReference type="EMBL" id="JAASRN010000006">
    <property type="protein sequence ID" value="NIK74739.1"/>
    <property type="molecule type" value="Genomic_DNA"/>
</dbReference>
<sequence length="128" mass="14852">MLISFSELPLVQWSADQKEYAIRQYGKIEEVSFPKVPIEADVSYVEDLAERCFLRIMALIEDLGKGKEEVTILVRGEPSLSFAVVHLLQKEGFVCVVDASEKRKRLREDGTVEVVYDFYRFREYPRLS</sequence>
<dbReference type="Proteomes" id="UP000537126">
    <property type="component" value="Unassembled WGS sequence"/>
</dbReference>